<sequence length="434" mass="48517">MCSKLRILLIFKFFVKTYTKSVGVCWTRSAVAYNPKKLPDYGIKLSQFEEVVASLLTIKRGVTGLKTCLFTEASSRAVSYAVNALLKQQYLKSMQWRSGISITYDQVNFDFVIPSADGTKTAREVLGKERAATMKEILDTYKAHRSGSLWTKAHALVARLANLARSPFDITLFLDTDTALCPSATLPQMLKILGRNATLRLAELPASKGKPSAFLINTQSELRHMKCMSQRCAHCTTFRGWNTQTDLLCIECSLQCEETRGIMANNCSSFSEQPPPLQVGSMIITRSPELSQLVDTWIQAYFNVFAVNKSNLSNPLYDVYGNDQVPLNRIVASMCSERYHVATSFTVKQLSPGFNFRAFAFDSNFVVAGRVTVLHSHGIHNYENKAHGGLVSVVKRICNELNPAHGLGLRHIRHGQYNDPEHISLTTKYIHMPS</sequence>
<organism evidence="2">
    <name type="scientific">Aureoumbra lagunensis</name>
    <dbReference type="NCBI Taxonomy" id="44058"/>
    <lineage>
        <taxon>Eukaryota</taxon>
        <taxon>Sar</taxon>
        <taxon>Stramenopiles</taxon>
        <taxon>Ochrophyta</taxon>
        <taxon>Pelagophyceae</taxon>
        <taxon>Pelagomonadales</taxon>
        <taxon>Aureoumbra</taxon>
    </lineage>
</organism>
<evidence type="ECO:0000313" key="2">
    <source>
        <dbReference type="EMBL" id="CAE0360169.1"/>
    </source>
</evidence>
<evidence type="ECO:0008006" key="3">
    <source>
        <dbReference type="Google" id="ProtNLM"/>
    </source>
</evidence>
<keyword evidence="1" id="KW-0732">Signal</keyword>
<dbReference type="EMBL" id="HBIJ01001210">
    <property type="protein sequence ID" value="CAE0360169.1"/>
    <property type="molecule type" value="Transcribed_RNA"/>
</dbReference>
<evidence type="ECO:0000256" key="1">
    <source>
        <dbReference type="SAM" id="SignalP"/>
    </source>
</evidence>
<feature type="chain" id="PRO_5030841344" description="DNA-directed DNA polymerase" evidence="1">
    <location>
        <begin position="20"/>
        <end position="434"/>
    </location>
</feature>
<dbReference type="AlphaFoldDB" id="A0A7S3NGU9"/>
<gene>
    <name evidence="2" type="ORF">ALAG00032_LOCUS898</name>
</gene>
<proteinExistence type="predicted"/>
<reference evidence="2" key="1">
    <citation type="submission" date="2021-01" db="EMBL/GenBank/DDBJ databases">
        <authorList>
            <person name="Corre E."/>
            <person name="Pelletier E."/>
            <person name="Niang G."/>
            <person name="Scheremetjew M."/>
            <person name="Finn R."/>
            <person name="Kale V."/>
            <person name="Holt S."/>
            <person name="Cochrane G."/>
            <person name="Meng A."/>
            <person name="Brown T."/>
            <person name="Cohen L."/>
        </authorList>
    </citation>
    <scope>NUCLEOTIDE SEQUENCE</scope>
    <source>
        <strain evidence="2">CCMP1510</strain>
    </source>
</reference>
<accession>A0A7S3NGU9</accession>
<protein>
    <recommendedName>
        <fullName evidence="3">DNA-directed DNA polymerase</fullName>
    </recommendedName>
</protein>
<name>A0A7S3NGU9_9STRA</name>
<feature type="signal peptide" evidence="1">
    <location>
        <begin position="1"/>
        <end position="19"/>
    </location>
</feature>